<keyword evidence="3" id="KW-0808">Transferase</keyword>
<feature type="transmembrane region" description="Helical" evidence="1">
    <location>
        <begin position="135"/>
        <end position="153"/>
    </location>
</feature>
<feature type="transmembrane region" description="Helical" evidence="1">
    <location>
        <begin position="262"/>
        <end position="283"/>
    </location>
</feature>
<dbReference type="InterPro" id="IPR052734">
    <property type="entry name" value="Nod_factor_acetyltransferase"/>
</dbReference>
<feature type="transmembrane region" description="Helical" evidence="1">
    <location>
        <begin position="304"/>
        <end position="325"/>
    </location>
</feature>
<dbReference type="PANTHER" id="PTHR37312">
    <property type="entry name" value="MEMBRANE-BOUND ACYLTRANSFERASE YKRP-RELATED"/>
    <property type="match status" value="1"/>
</dbReference>
<dbReference type="EMBL" id="KC246824">
    <property type="protein sequence ID" value="AHF25211.1"/>
    <property type="molecule type" value="Genomic_DNA"/>
</dbReference>
<feature type="transmembrane region" description="Helical" evidence="1">
    <location>
        <begin position="174"/>
        <end position="193"/>
    </location>
</feature>
<dbReference type="GO" id="GO:0016747">
    <property type="term" value="F:acyltransferase activity, transferring groups other than amino-acyl groups"/>
    <property type="evidence" value="ECO:0007669"/>
    <property type="project" value="InterPro"/>
</dbReference>
<feature type="transmembrane region" description="Helical" evidence="1">
    <location>
        <begin position="345"/>
        <end position="364"/>
    </location>
</feature>
<proteinExistence type="predicted"/>
<name>W0FJX7_9BACT</name>
<feature type="transmembrane region" description="Helical" evidence="1">
    <location>
        <begin position="205"/>
        <end position="221"/>
    </location>
</feature>
<feature type="domain" description="Acyltransferase 3" evidence="2">
    <location>
        <begin position="9"/>
        <end position="362"/>
    </location>
</feature>
<dbReference type="InterPro" id="IPR002656">
    <property type="entry name" value="Acyl_transf_3_dom"/>
</dbReference>
<feature type="transmembrane region" description="Helical" evidence="1">
    <location>
        <begin position="38"/>
        <end position="57"/>
    </location>
</feature>
<keyword evidence="3" id="KW-0012">Acyltransferase</keyword>
<keyword evidence="1" id="KW-0812">Transmembrane</keyword>
<keyword evidence="1" id="KW-1133">Transmembrane helix</keyword>
<feature type="transmembrane region" description="Helical" evidence="1">
    <location>
        <begin position="69"/>
        <end position="89"/>
    </location>
</feature>
<accession>W0FJX7</accession>
<sequence>MPQQRNTIISIAKAIAIILMVIGHAESPDVLHRFLYEFHMPLFFAAAGYFFSVRYLDDEMTFIKKRFKGLYWPFVKWSVIFLVLHNLMFDIGILNEVYGNEQGGVTHPYTWRQTEQCFWNILTAMGGYDQFLNGAFWFFRGLLVASILYLIIYKGFDVLAAKTRLKDKPLTRTLWIPLAVCTLFLLLSGWKTYEGLKIITLVQGGYRELMGAFFFGCGFLFQQWQHKYQVKWWTTLLFAVIVWWFSQYLWANMNWRSTFEQFLSLPLPAILGCLMVYNISTWLDKKEGIVKRFLVFCGDNTLPIFIFHILSFKLVSLIKIWYYGLDPRQIGCHMVIHEHSKEDCFWILYTIAGVGIPLLFTWGYRRLRARWQKA</sequence>
<dbReference type="Pfam" id="PF01757">
    <property type="entry name" value="Acyl_transf_3"/>
    <property type="match status" value="1"/>
</dbReference>
<feature type="transmembrane region" description="Helical" evidence="1">
    <location>
        <begin position="233"/>
        <end position="250"/>
    </location>
</feature>
<dbReference type="AlphaFoldDB" id="W0FJX7"/>
<organism evidence="3">
    <name type="scientific">uncultured bacterium Contig196</name>
    <dbReference type="NCBI Taxonomy" id="1393527"/>
    <lineage>
        <taxon>Bacteria</taxon>
        <taxon>environmental samples</taxon>
    </lineage>
</organism>
<evidence type="ECO:0000259" key="2">
    <source>
        <dbReference type="Pfam" id="PF01757"/>
    </source>
</evidence>
<evidence type="ECO:0000313" key="3">
    <source>
        <dbReference type="EMBL" id="AHF25211.1"/>
    </source>
</evidence>
<protein>
    <submittedName>
        <fullName evidence="3">Acyltransferase family protein</fullName>
    </submittedName>
</protein>
<reference evidence="3" key="1">
    <citation type="journal article" date="2013" name="PLoS ONE">
        <title>Metagenomic insights into the carbohydrate-active enzymes carried by the microorganisms adhering to solid digesta in the rumen of cows.</title>
        <authorList>
            <person name="Wang L."/>
            <person name="Hatem A."/>
            <person name="Catalyurek U.V."/>
            <person name="Morrison M."/>
            <person name="Yu Z."/>
        </authorList>
    </citation>
    <scope>NUCLEOTIDE SEQUENCE</scope>
</reference>
<evidence type="ECO:0000256" key="1">
    <source>
        <dbReference type="SAM" id="Phobius"/>
    </source>
</evidence>
<feature type="transmembrane region" description="Helical" evidence="1">
    <location>
        <begin position="7"/>
        <end position="26"/>
    </location>
</feature>
<dbReference type="PANTHER" id="PTHR37312:SF1">
    <property type="entry name" value="MEMBRANE-BOUND ACYLTRANSFERASE YKRP-RELATED"/>
    <property type="match status" value="1"/>
</dbReference>
<keyword evidence="1" id="KW-0472">Membrane</keyword>